<sequence length="172" mass="19301">MSKILFVKPAIEADAVWDPIRTCSYLGLWFMASLLKSAGHDVIYLDEVVRNGGLNRRTLFHRCVRDGVTTDTPLGTDAEKFQTRKMMDFHAMSSHEFVAKYSAFSVGGSSRTDDASRRHPGGGDAEHDRRDESRFRWDSPDRFGQLPPGYTAFESGQGELSPHESDHGRSAY</sequence>
<dbReference type="AlphaFoldDB" id="A0A1F5EEB1"/>
<dbReference type="EMBL" id="MEZY01000006">
    <property type="protein sequence ID" value="OGD65762.1"/>
    <property type="molecule type" value="Genomic_DNA"/>
</dbReference>
<gene>
    <name evidence="2" type="ORF">A2215_04740</name>
</gene>
<accession>A0A1F5EEB1</accession>
<evidence type="ECO:0000256" key="1">
    <source>
        <dbReference type="SAM" id="MobiDB-lite"/>
    </source>
</evidence>
<proteinExistence type="predicted"/>
<dbReference type="Proteomes" id="UP000178583">
    <property type="component" value="Unassembled WGS sequence"/>
</dbReference>
<dbReference type="STRING" id="1797472.A2215_04740"/>
<organism evidence="2 3">
    <name type="scientific">Candidatus Berkelbacteria bacterium RIFOXYA2_FULL_43_10</name>
    <dbReference type="NCBI Taxonomy" id="1797472"/>
    <lineage>
        <taxon>Bacteria</taxon>
        <taxon>Candidatus Berkelbacteria</taxon>
    </lineage>
</organism>
<evidence type="ECO:0000313" key="3">
    <source>
        <dbReference type="Proteomes" id="UP000178583"/>
    </source>
</evidence>
<evidence type="ECO:0000313" key="2">
    <source>
        <dbReference type="EMBL" id="OGD65762.1"/>
    </source>
</evidence>
<feature type="compositionally biased region" description="Basic and acidic residues" evidence="1">
    <location>
        <begin position="124"/>
        <end position="141"/>
    </location>
</feature>
<comment type="caution">
    <text evidence="2">The sequence shown here is derived from an EMBL/GenBank/DDBJ whole genome shotgun (WGS) entry which is preliminary data.</text>
</comment>
<feature type="region of interest" description="Disordered" evidence="1">
    <location>
        <begin position="107"/>
        <end position="172"/>
    </location>
</feature>
<name>A0A1F5EEB1_9BACT</name>
<reference evidence="2 3" key="1">
    <citation type="journal article" date="2016" name="Nat. Commun.">
        <title>Thousands of microbial genomes shed light on interconnected biogeochemical processes in an aquifer system.</title>
        <authorList>
            <person name="Anantharaman K."/>
            <person name="Brown C.T."/>
            <person name="Hug L.A."/>
            <person name="Sharon I."/>
            <person name="Castelle C.J."/>
            <person name="Probst A.J."/>
            <person name="Thomas B.C."/>
            <person name="Singh A."/>
            <person name="Wilkins M.J."/>
            <person name="Karaoz U."/>
            <person name="Brodie E.L."/>
            <person name="Williams K.H."/>
            <person name="Hubbard S.S."/>
            <person name="Banfield J.F."/>
        </authorList>
    </citation>
    <scope>NUCLEOTIDE SEQUENCE [LARGE SCALE GENOMIC DNA]</scope>
</reference>
<feature type="compositionally biased region" description="Basic and acidic residues" evidence="1">
    <location>
        <begin position="161"/>
        <end position="172"/>
    </location>
</feature>
<protein>
    <submittedName>
        <fullName evidence="2">Uncharacterized protein</fullName>
    </submittedName>
</protein>